<dbReference type="InterPro" id="IPR028098">
    <property type="entry name" value="Glyco_trans_4-like_N"/>
</dbReference>
<dbReference type="InterPro" id="IPR001296">
    <property type="entry name" value="Glyco_trans_1"/>
</dbReference>
<dbReference type="EMBL" id="LKCM01000489">
    <property type="protein sequence ID" value="KPQ40933.1"/>
    <property type="molecule type" value="Genomic_DNA"/>
</dbReference>
<dbReference type="Gene3D" id="3.40.50.2000">
    <property type="entry name" value="Glycogen Phosphorylase B"/>
    <property type="match status" value="2"/>
</dbReference>
<evidence type="ECO:0000259" key="3">
    <source>
        <dbReference type="Pfam" id="PF13439"/>
    </source>
</evidence>
<accession>A0A0P8CET7</accession>
<dbReference type="Proteomes" id="UP000050360">
    <property type="component" value="Unassembled WGS sequence"/>
</dbReference>
<dbReference type="AlphaFoldDB" id="A0A0P8CET7"/>
<evidence type="ECO:0000313" key="4">
    <source>
        <dbReference type="EMBL" id="KPQ40933.1"/>
    </source>
</evidence>
<name>A0A0P8CET7_9EURY</name>
<sequence length="298" mass="33634">MTIVQSGGFICELLLLKISGISVIWTVHNIIDHEGKFKNIELIFNKVLSRLCDKIIVHCNYAKKEVMRVYEINGSSITVIPHGNYIGSYENIVSCSLARERLKVDMKDIVFLHFGQIRPYKGIMELITAFETLSDQKARLLIVGKPLNDKVALDIMNRCKNNTRIKTFFGFIPDNEVHVYMNAADIVVLPYKDILTSGAVIIAMSFGKPIITTSSGCIADTLDENGSFLYLNTKGGLLKTMQRVLNTDKAKLQSMGKHNLELAQCLGWDDIGKKTYNVYRETKGCFKTTLFHQRSKEI</sequence>
<dbReference type="SUPFAM" id="SSF53756">
    <property type="entry name" value="UDP-Glycosyltransferase/glycogen phosphorylase"/>
    <property type="match status" value="1"/>
</dbReference>
<dbReference type="Pfam" id="PF13439">
    <property type="entry name" value="Glyco_transf_4"/>
    <property type="match status" value="1"/>
</dbReference>
<dbReference type="GO" id="GO:0016757">
    <property type="term" value="F:glycosyltransferase activity"/>
    <property type="evidence" value="ECO:0007669"/>
    <property type="project" value="InterPro"/>
</dbReference>
<evidence type="ECO:0000313" key="5">
    <source>
        <dbReference type="Proteomes" id="UP000050360"/>
    </source>
</evidence>
<keyword evidence="1 4" id="KW-0808">Transferase</keyword>
<evidence type="ECO:0000259" key="2">
    <source>
        <dbReference type="Pfam" id="PF00534"/>
    </source>
</evidence>
<gene>
    <name evidence="4" type="ORF">MPEBLZ_04523</name>
</gene>
<evidence type="ECO:0000256" key="1">
    <source>
        <dbReference type="ARBA" id="ARBA00022679"/>
    </source>
</evidence>
<dbReference type="PANTHER" id="PTHR46401">
    <property type="entry name" value="GLYCOSYLTRANSFERASE WBBK-RELATED"/>
    <property type="match status" value="1"/>
</dbReference>
<feature type="domain" description="Glycosyl transferase family 1" evidence="2">
    <location>
        <begin position="99"/>
        <end position="246"/>
    </location>
</feature>
<feature type="domain" description="Glycosyltransferase subfamily 4-like N-terminal" evidence="3">
    <location>
        <begin position="12"/>
        <end position="83"/>
    </location>
</feature>
<proteinExistence type="predicted"/>
<dbReference type="Pfam" id="PF00534">
    <property type="entry name" value="Glycos_transf_1"/>
    <property type="match status" value="1"/>
</dbReference>
<comment type="caution">
    <text evidence="4">The sequence shown here is derived from an EMBL/GenBank/DDBJ whole genome shotgun (WGS) entry which is preliminary data.</text>
</comment>
<organism evidence="4 5">
    <name type="scientific">Candidatus Methanoperedens nitratireducens</name>
    <dbReference type="NCBI Taxonomy" id="1392998"/>
    <lineage>
        <taxon>Archaea</taxon>
        <taxon>Methanobacteriati</taxon>
        <taxon>Methanobacteriota</taxon>
        <taxon>Stenosarchaea group</taxon>
        <taxon>Methanomicrobia</taxon>
        <taxon>Methanosarcinales</taxon>
        <taxon>ANME-2 cluster</taxon>
        <taxon>Candidatus Methanoperedentaceae</taxon>
        <taxon>Candidatus Methanoperedens</taxon>
    </lineage>
</organism>
<reference evidence="4 5" key="1">
    <citation type="submission" date="2015-09" db="EMBL/GenBank/DDBJ databases">
        <title>A metagenomics-based metabolic model of nitrate-dependent anaerobic oxidation of methane by Methanoperedens-like archaea.</title>
        <authorList>
            <person name="Arshad A."/>
            <person name="Speth D.R."/>
            <person name="De Graaf R.M."/>
            <person name="Op Den Camp H.J."/>
            <person name="Jetten M.S."/>
            <person name="Welte C.U."/>
        </authorList>
    </citation>
    <scope>NUCLEOTIDE SEQUENCE [LARGE SCALE GENOMIC DNA]</scope>
</reference>
<protein>
    <submittedName>
        <fullName evidence="4">Lipopolysaccharide transferase family protein</fullName>
    </submittedName>
</protein>
<dbReference type="PANTHER" id="PTHR46401:SF2">
    <property type="entry name" value="GLYCOSYLTRANSFERASE WBBK-RELATED"/>
    <property type="match status" value="1"/>
</dbReference>